<dbReference type="Proteomes" id="UP000654345">
    <property type="component" value="Unassembled WGS sequence"/>
</dbReference>
<reference evidence="2 3" key="1">
    <citation type="journal article" date="2021" name="Int. J. Syst. Evol. Microbiol.">
        <title>Reticulibacter mediterranei gen. nov., sp. nov., within the new family Reticulibacteraceae fam. nov., and Ktedonospora formicarum gen. nov., sp. nov., Ktedonobacter robiniae sp. nov., Dictyobacter formicarum sp. nov. and Dictyobacter arantiisoli sp. nov., belonging to the class Ktedonobacteria.</title>
        <authorList>
            <person name="Yabe S."/>
            <person name="Zheng Y."/>
            <person name="Wang C.M."/>
            <person name="Sakai Y."/>
            <person name="Abe K."/>
            <person name="Yokota A."/>
            <person name="Donadio S."/>
            <person name="Cavaletti L."/>
            <person name="Monciardini P."/>
        </authorList>
    </citation>
    <scope>NUCLEOTIDE SEQUENCE [LARGE SCALE GENOMIC DNA]</scope>
    <source>
        <strain evidence="2 3">SOSP1-30</strain>
    </source>
</reference>
<proteinExistence type="predicted"/>
<organism evidence="2 3">
    <name type="scientific">Ktedonobacter robiniae</name>
    <dbReference type="NCBI Taxonomy" id="2778365"/>
    <lineage>
        <taxon>Bacteria</taxon>
        <taxon>Bacillati</taxon>
        <taxon>Chloroflexota</taxon>
        <taxon>Ktedonobacteria</taxon>
        <taxon>Ktedonobacterales</taxon>
        <taxon>Ktedonobacteraceae</taxon>
        <taxon>Ktedonobacter</taxon>
    </lineage>
</organism>
<protein>
    <submittedName>
        <fullName evidence="2">Uncharacterized protein</fullName>
    </submittedName>
</protein>
<name>A0ABQ3UI18_9CHLR</name>
<feature type="compositionally biased region" description="Basic and acidic residues" evidence="1">
    <location>
        <begin position="1"/>
        <end position="30"/>
    </location>
</feature>
<sequence length="146" mass="16642">MAEQFEERQDNDKNSQRQERAEAHIEKENQEIFPAQGDPARYSYRGPHGDYQNDQAESDPDGYGLQDQFGDLDNQDPYSNLTEGTEDERPENDDVCGDQDMLHTATGEPLYGLEEPLAKPGEESRQGSDRDRYGTKGSQDQYGYQK</sequence>
<accession>A0ABQ3UI18</accession>
<dbReference type="RefSeq" id="WP_201369273.1">
    <property type="nucleotide sequence ID" value="NZ_BNJG01000001.1"/>
</dbReference>
<gene>
    <name evidence="2" type="ORF">KSB_08310</name>
</gene>
<feature type="region of interest" description="Disordered" evidence="1">
    <location>
        <begin position="1"/>
        <end position="146"/>
    </location>
</feature>
<keyword evidence="3" id="KW-1185">Reference proteome</keyword>
<feature type="compositionally biased region" description="Basic and acidic residues" evidence="1">
    <location>
        <begin position="116"/>
        <end position="134"/>
    </location>
</feature>
<feature type="compositionally biased region" description="Polar residues" evidence="1">
    <location>
        <begin position="136"/>
        <end position="146"/>
    </location>
</feature>
<dbReference type="EMBL" id="BNJG01000001">
    <property type="protein sequence ID" value="GHO52356.1"/>
    <property type="molecule type" value="Genomic_DNA"/>
</dbReference>
<evidence type="ECO:0000313" key="3">
    <source>
        <dbReference type="Proteomes" id="UP000654345"/>
    </source>
</evidence>
<feature type="compositionally biased region" description="Acidic residues" evidence="1">
    <location>
        <begin position="84"/>
        <end position="97"/>
    </location>
</feature>
<evidence type="ECO:0000256" key="1">
    <source>
        <dbReference type="SAM" id="MobiDB-lite"/>
    </source>
</evidence>
<evidence type="ECO:0000313" key="2">
    <source>
        <dbReference type="EMBL" id="GHO52356.1"/>
    </source>
</evidence>
<comment type="caution">
    <text evidence="2">The sequence shown here is derived from an EMBL/GenBank/DDBJ whole genome shotgun (WGS) entry which is preliminary data.</text>
</comment>